<evidence type="ECO:0000313" key="3">
    <source>
        <dbReference type="Proteomes" id="UP001562065"/>
    </source>
</evidence>
<gene>
    <name evidence="2" type="ORF">AB5I84_01930</name>
</gene>
<name>A0ABV4AGW7_9GAMM</name>
<proteinExistence type="predicted"/>
<accession>A0ABV4AGW7</accession>
<comment type="caution">
    <text evidence="2">The sequence shown here is derived from an EMBL/GenBank/DDBJ whole genome shotgun (WGS) entry which is preliminary data.</text>
</comment>
<dbReference type="Proteomes" id="UP001562065">
    <property type="component" value="Unassembled WGS sequence"/>
</dbReference>
<evidence type="ECO:0000256" key="1">
    <source>
        <dbReference type="SAM" id="Phobius"/>
    </source>
</evidence>
<reference evidence="2 3" key="1">
    <citation type="submission" date="2024-07" db="EMBL/GenBank/DDBJ databases">
        <authorList>
            <person name="Ren Q."/>
        </authorList>
    </citation>
    <scope>NUCLEOTIDE SEQUENCE [LARGE SCALE GENOMIC DNA]</scope>
    <source>
        <strain evidence="2 3">REN37</strain>
    </source>
</reference>
<protein>
    <submittedName>
        <fullName evidence="2">Uncharacterized protein</fullName>
    </submittedName>
</protein>
<keyword evidence="1" id="KW-0472">Membrane</keyword>
<keyword evidence="3" id="KW-1185">Reference proteome</keyword>
<dbReference type="EMBL" id="JBGCUO010000001">
    <property type="protein sequence ID" value="MEY1660900.1"/>
    <property type="molecule type" value="Genomic_DNA"/>
</dbReference>
<keyword evidence="1" id="KW-1133">Transmembrane helix</keyword>
<feature type="transmembrane region" description="Helical" evidence="1">
    <location>
        <begin position="69"/>
        <end position="99"/>
    </location>
</feature>
<feature type="transmembrane region" description="Helical" evidence="1">
    <location>
        <begin position="37"/>
        <end position="57"/>
    </location>
</feature>
<organism evidence="2 3">
    <name type="scientific">Isoalcanivorax beigongshangi</name>
    <dbReference type="NCBI Taxonomy" id="3238810"/>
    <lineage>
        <taxon>Bacteria</taxon>
        <taxon>Pseudomonadati</taxon>
        <taxon>Pseudomonadota</taxon>
        <taxon>Gammaproteobacteria</taxon>
        <taxon>Oceanospirillales</taxon>
        <taxon>Alcanivoracaceae</taxon>
        <taxon>Isoalcanivorax</taxon>
    </lineage>
</organism>
<evidence type="ECO:0000313" key="2">
    <source>
        <dbReference type="EMBL" id="MEY1660900.1"/>
    </source>
</evidence>
<dbReference type="RefSeq" id="WP_369454140.1">
    <property type="nucleotide sequence ID" value="NZ_JBGCUO010000001.1"/>
</dbReference>
<sequence length="105" mass="10919">MRNWGAVLAVLAGFCGIVATAMGLLGDTDQLSEPHLAYRWLSLLFCFLVMVSGALSIDSRDREPVLMICFTALCALTIGEGAALVAMVVALAAGALALLGSPARH</sequence>
<keyword evidence="1" id="KW-0812">Transmembrane</keyword>